<evidence type="ECO:0008006" key="3">
    <source>
        <dbReference type="Google" id="ProtNLM"/>
    </source>
</evidence>
<dbReference type="Gene3D" id="3.40.50.2000">
    <property type="entry name" value="Glycogen Phosphorylase B"/>
    <property type="match status" value="1"/>
</dbReference>
<protein>
    <recommendedName>
        <fullName evidence="3">UDP-glycosyltransferase</fullName>
    </recommendedName>
</protein>
<dbReference type="PANTHER" id="PTHR11926">
    <property type="entry name" value="GLUCOSYL/GLUCURONOSYL TRANSFERASES"/>
    <property type="match status" value="1"/>
</dbReference>
<dbReference type="EMBL" id="LNRQ01000007">
    <property type="protein sequence ID" value="KZM87748.1"/>
    <property type="molecule type" value="Genomic_DNA"/>
</dbReference>
<dbReference type="GO" id="GO:0080044">
    <property type="term" value="F:quercetin 7-O-glucosyltransferase activity"/>
    <property type="evidence" value="ECO:0007669"/>
    <property type="project" value="TreeGrafter"/>
</dbReference>
<comment type="caution">
    <text evidence="2">The sequence shown here is derived from an EMBL/GenBank/DDBJ whole genome shotgun (WGS) entry which is preliminary data.</text>
</comment>
<sequence length="394" mass="42845">MEAQTQSKRILFFPLPLQGHINPMLQLANILHSRGFNVTIIHTTFNSPDPSHFPHFNFESISDGLSAAEASTKDVIALLSLLNVKCAAPFQECLARLLSGEEPVACLISDAVLHFTSEVARSFELPRLVLRTGGVSSFLAFAAFPAGKKWRLSSSPQSVLGPVFSNGSPTGPLHGPSSPTGPFSSTDYSWDLIHEAAGQVNTHSQLKNQQALRTQSALLRTANSFPPHRSSSSHQCYFVDNHLKSHCDSIWEWTEACQKGGDGNVGCRRPNARSVNPHGLFNVNGVGVDSSLFFPGRRKNSLGNECGAFKRKCAGTGVFLPRRGPDPVQSRPKFGSSAAEAMNIKYGARFAEDVLAADVIAMRRNAVLAQQWRNEVKMMMAAASCKGKWDTLPE</sequence>
<organism evidence="2">
    <name type="scientific">Daucus carota subsp. sativus</name>
    <name type="common">Carrot</name>
    <dbReference type="NCBI Taxonomy" id="79200"/>
    <lineage>
        <taxon>Eukaryota</taxon>
        <taxon>Viridiplantae</taxon>
        <taxon>Streptophyta</taxon>
        <taxon>Embryophyta</taxon>
        <taxon>Tracheophyta</taxon>
        <taxon>Spermatophyta</taxon>
        <taxon>Magnoliopsida</taxon>
        <taxon>eudicotyledons</taxon>
        <taxon>Gunneridae</taxon>
        <taxon>Pentapetalae</taxon>
        <taxon>asterids</taxon>
        <taxon>campanulids</taxon>
        <taxon>Apiales</taxon>
        <taxon>Apiaceae</taxon>
        <taxon>Apioideae</taxon>
        <taxon>Scandiceae</taxon>
        <taxon>Daucinae</taxon>
        <taxon>Daucus</taxon>
        <taxon>Daucus sect. Daucus</taxon>
    </lineage>
</organism>
<comment type="similarity">
    <text evidence="1">Belongs to the UDP-glycosyltransferase family.</text>
</comment>
<dbReference type="Gramene" id="KZM87748">
    <property type="protein sequence ID" value="KZM87748"/>
    <property type="gene ID" value="DCAR_024849"/>
</dbReference>
<dbReference type="GO" id="GO:0080043">
    <property type="term" value="F:quercetin 3-O-glucosyltransferase activity"/>
    <property type="evidence" value="ECO:0007669"/>
    <property type="project" value="TreeGrafter"/>
</dbReference>
<accession>A0A164TMZ3</accession>
<name>A0A164TMZ3_DAUCS</name>
<dbReference type="FunFam" id="3.40.50.2000:FF:000120">
    <property type="entry name" value="UDP-glycosyltransferase 76C1"/>
    <property type="match status" value="1"/>
</dbReference>
<gene>
    <name evidence="2" type="ORF">DCAR_024849</name>
</gene>
<evidence type="ECO:0000256" key="1">
    <source>
        <dbReference type="ARBA" id="ARBA00009995"/>
    </source>
</evidence>
<evidence type="ECO:0000313" key="2">
    <source>
        <dbReference type="EMBL" id="KZM87748.1"/>
    </source>
</evidence>
<dbReference type="PANTHER" id="PTHR11926:SF1374">
    <property type="entry name" value="UDP-GLYCOSYLTRANSFERASE 76F1-RELATED"/>
    <property type="match status" value="1"/>
</dbReference>
<dbReference type="STRING" id="79200.A0A164TMZ3"/>
<dbReference type="SUPFAM" id="SSF53756">
    <property type="entry name" value="UDP-Glycosyltransferase/glycogen phosphorylase"/>
    <property type="match status" value="1"/>
</dbReference>
<proteinExistence type="inferred from homology"/>
<dbReference type="AlphaFoldDB" id="A0A164TMZ3"/>
<reference evidence="2" key="1">
    <citation type="journal article" date="2016" name="Nat. Genet.">
        <title>A high-quality carrot genome assembly provides new insights into carotenoid accumulation and asterid genome evolution.</title>
        <authorList>
            <person name="Iorizzo M."/>
            <person name="Ellison S."/>
            <person name="Senalik D."/>
            <person name="Zeng P."/>
            <person name="Satapoomin P."/>
            <person name="Huang J."/>
            <person name="Bowman M."/>
            <person name="Iovene M."/>
            <person name="Sanseverino W."/>
            <person name="Cavagnaro P."/>
            <person name="Yildiz M."/>
            <person name="Macko-Podgorni A."/>
            <person name="Moranska E."/>
            <person name="Grzebelus E."/>
            <person name="Grzebelus D."/>
            <person name="Ashrafi H."/>
            <person name="Zheng Z."/>
            <person name="Cheng S."/>
            <person name="Spooner D."/>
            <person name="Van Deynze A."/>
            <person name="Simon P."/>
        </authorList>
    </citation>
    <scope>NUCLEOTIDE SEQUENCE [LARGE SCALE GENOMIC DNA]</scope>
    <source>
        <tissue evidence="2">Leaf</tissue>
    </source>
</reference>